<evidence type="ECO:0000256" key="5">
    <source>
        <dbReference type="PIRSR" id="PIRSR036492-1"/>
    </source>
</evidence>
<comment type="similarity">
    <text evidence="1 4 7">Belongs to the aldehyde dehydrogenase family.</text>
</comment>
<evidence type="ECO:0000256" key="4">
    <source>
        <dbReference type="PIRNR" id="PIRNR036492"/>
    </source>
</evidence>
<dbReference type="OrthoDB" id="6187633at2"/>
<dbReference type="SUPFAM" id="SSF53720">
    <property type="entry name" value="ALDH-like"/>
    <property type="match status" value="1"/>
</dbReference>
<dbReference type="RefSeq" id="WP_144328743.1">
    <property type="nucleotide sequence ID" value="NZ_VJON01000030.1"/>
</dbReference>
<dbReference type="InterPro" id="IPR016162">
    <property type="entry name" value="Ald_DH_N"/>
</dbReference>
<dbReference type="InterPro" id="IPR016163">
    <property type="entry name" value="Ald_DH_C"/>
</dbReference>
<dbReference type="Proteomes" id="UP000318294">
    <property type="component" value="Unassembled WGS sequence"/>
</dbReference>
<sequence>MNAWRHDFSHLPPGDLPAALQAQCERMRAAWRVSAAASADARRERLTRLLEAVLDHETEWVRAIDADFGGRSGTETRLLELAPLADEIRHLRRHVARWMRPRPVRVNSLFWPARARIVPQPLGVVGIIGAWNYPVQLTLSPLANALAAGNHVLLKPSELAPQTAALLRRVLADTFAPDVVCVVIGGADVAAALAAAPLDHLLFTGSTRVGRWVMQAAAERLTPVTLELGGKSPAVVADDADLDEAADRIASAKGWNAGQTCIAPDYCLVPRARRDAFVAALRTSVRRRWPRGLADADYTSLLSSAAWQRMQRLAQEAAAAGATLVPLMADESPYGDANAHRMGPIAVLEPPPQCALMREEIFGPLLPVLGYDGDIEAAIAHVNAGPRPLALYLFSQRQATIERVLQATTSGGVTVNDCMLHQPQHGLPFGGVGLSGIGAYHGRHGFERFSHLKGVYLQHPLVGAIFDRWVRPPYGAWTQRLLRWMLRR</sequence>
<dbReference type="Gene3D" id="3.40.605.10">
    <property type="entry name" value="Aldehyde Dehydrogenase, Chain A, domain 1"/>
    <property type="match status" value="1"/>
</dbReference>
<evidence type="ECO:0000313" key="9">
    <source>
        <dbReference type="EMBL" id="TSE33224.1"/>
    </source>
</evidence>
<dbReference type="PANTHER" id="PTHR43570">
    <property type="entry name" value="ALDEHYDE DEHYDROGENASE"/>
    <property type="match status" value="1"/>
</dbReference>
<dbReference type="InterPro" id="IPR016161">
    <property type="entry name" value="Ald_DH/histidinol_DH"/>
</dbReference>
<evidence type="ECO:0000256" key="2">
    <source>
        <dbReference type="ARBA" id="ARBA00023002"/>
    </source>
</evidence>
<dbReference type="GO" id="GO:0005737">
    <property type="term" value="C:cytoplasm"/>
    <property type="evidence" value="ECO:0007669"/>
    <property type="project" value="TreeGrafter"/>
</dbReference>
<dbReference type="InterPro" id="IPR015590">
    <property type="entry name" value="Aldehyde_DH_dom"/>
</dbReference>
<keyword evidence="3" id="KW-0520">NAD</keyword>
<dbReference type="PROSITE" id="PS00687">
    <property type="entry name" value="ALDEHYDE_DEHYDR_GLU"/>
    <property type="match status" value="1"/>
</dbReference>
<feature type="active site" evidence="5">
    <location>
        <position position="261"/>
    </location>
</feature>
<protein>
    <recommendedName>
        <fullName evidence="4">Aldehyde dehydrogenase</fullName>
    </recommendedName>
</protein>
<organism evidence="9 10">
    <name type="scientific">Tepidimonas charontis</name>
    <dbReference type="NCBI Taxonomy" id="2267262"/>
    <lineage>
        <taxon>Bacteria</taxon>
        <taxon>Pseudomonadati</taxon>
        <taxon>Pseudomonadota</taxon>
        <taxon>Betaproteobacteria</taxon>
        <taxon>Burkholderiales</taxon>
        <taxon>Tepidimonas</taxon>
    </lineage>
</organism>
<dbReference type="Gene3D" id="3.40.309.10">
    <property type="entry name" value="Aldehyde Dehydrogenase, Chain A, domain 2"/>
    <property type="match status" value="1"/>
</dbReference>
<reference evidence="9 10" key="1">
    <citation type="submission" date="2019-07" db="EMBL/GenBank/DDBJ databases">
        <title>Tepidimonas charontis SPSP-6 draft genome.</title>
        <authorList>
            <person name="Da Costa M.S."/>
            <person name="Froufe H.J.C."/>
            <person name="Egas C."/>
            <person name="Albuquerque L."/>
        </authorList>
    </citation>
    <scope>NUCLEOTIDE SEQUENCE [LARGE SCALE GENOMIC DNA]</scope>
    <source>
        <strain evidence="9 10">SPSP-6</strain>
    </source>
</reference>
<dbReference type="PANTHER" id="PTHR43570:SF20">
    <property type="entry name" value="ALDEHYDE DEHYDROGENASE ALDX-RELATED"/>
    <property type="match status" value="1"/>
</dbReference>
<dbReference type="FunFam" id="3.40.605.10:FF:000004">
    <property type="entry name" value="Aldehyde dehydrogenase"/>
    <property type="match status" value="1"/>
</dbReference>
<keyword evidence="2 4" id="KW-0560">Oxidoreductase</keyword>
<comment type="caution">
    <text evidence="9">The sequence shown here is derived from an EMBL/GenBank/DDBJ whole genome shotgun (WGS) entry which is preliminary data.</text>
</comment>
<keyword evidence="10" id="KW-1185">Reference proteome</keyword>
<dbReference type="EMBL" id="VJON01000030">
    <property type="protein sequence ID" value="TSE33224.1"/>
    <property type="molecule type" value="Genomic_DNA"/>
</dbReference>
<dbReference type="InterPro" id="IPR012394">
    <property type="entry name" value="Aldehyde_DH_NAD(P)"/>
</dbReference>
<accession>A0A554XBN5</accession>
<evidence type="ECO:0000256" key="6">
    <source>
        <dbReference type="PROSITE-ProRule" id="PRU10007"/>
    </source>
</evidence>
<proteinExistence type="inferred from homology"/>
<dbReference type="InterPro" id="IPR029510">
    <property type="entry name" value="Ald_DH_CS_GLU"/>
</dbReference>
<dbReference type="GO" id="GO:0004029">
    <property type="term" value="F:aldehyde dehydrogenase (NAD+) activity"/>
    <property type="evidence" value="ECO:0007669"/>
    <property type="project" value="TreeGrafter"/>
</dbReference>
<dbReference type="GO" id="GO:0006081">
    <property type="term" value="P:aldehyde metabolic process"/>
    <property type="evidence" value="ECO:0007669"/>
    <property type="project" value="InterPro"/>
</dbReference>
<evidence type="ECO:0000256" key="7">
    <source>
        <dbReference type="RuleBase" id="RU003345"/>
    </source>
</evidence>
<dbReference type="AlphaFoldDB" id="A0A554XBN5"/>
<dbReference type="Pfam" id="PF00171">
    <property type="entry name" value="Aldedh"/>
    <property type="match status" value="1"/>
</dbReference>
<evidence type="ECO:0000256" key="1">
    <source>
        <dbReference type="ARBA" id="ARBA00009986"/>
    </source>
</evidence>
<evidence type="ECO:0000313" key="10">
    <source>
        <dbReference type="Proteomes" id="UP000318294"/>
    </source>
</evidence>
<feature type="domain" description="Aldehyde dehydrogenase" evidence="8">
    <location>
        <begin position="21"/>
        <end position="454"/>
    </location>
</feature>
<dbReference type="PIRSF" id="PIRSF036492">
    <property type="entry name" value="ALDH"/>
    <property type="match status" value="1"/>
</dbReference>
<feature type="active site" evidence="5 6">
    <location>
        <position position="227"/>
    </location>
</feature>
<evidence type="ECO:0000259" key="8">
    <source>
        <dbReference type="Pfam" id="PF00171"/>
    </source>
</evidence>
<evidence type="ECO:0000256" key="3">
    <source>
        <dbReference type="ARBA" id="ARBA00023027"/>
    </source>
</evidence>
<gene>
    <name evidence="9" type="primary">calB</name>
    <name evidence="9" type="ORF">Tchar_01813</name>
</gene>
<name>A0A554XBN5_9BURK</name>